<proteinExistence type="predicted"/>
<feature type="compositionally biased region" description="Acidic residues" evidence="1">
    <location>
        <begin position="122"/>
        <end position="131"/>
    </location>
</feature>
<evidence type="ECO:0000256" key="1">
    <source>
        <dbReference type="SAM" id="MobiDB-lite"/>
    </source>
</evidence>
<keyword evidence="3" id="KW-1185">Reference proteome</keyword>
<feature type="compositionally biased region" description="Acidic residues" evidence="1">
    <location>
        <begin position="1"/>
        <end position="13"/>
    </location>
</feature>
<feature type="compositionally biased region" description="Low complexity" evidence="1">
    <location>
        <begin position="47"/>
        <end position="57"/>
    </location>
</feature>
<feature type="compositionally biased region" description="Basic and acidic residues" evidence="1">
    <location>
        <begin position="20"/>
        <end position="33"/>
    </location>
</feature>
<dbReference type="EMBL" id="UXSR01002584">
    <property type="protein sequence ID" value="VDD78885.1"/>
    <property type="molecule type" value="Genomic_DNA"/>
</dbReference>
<dbReference type="WBParaSite" id="MCU_014082-RA">
    <property type="protein sequence ID" value="MCU_014082-RA"/>
    <property type="gene ID" value="MCU_014082"/>
</dbReference>
<sequence length="164" mass="17850">MWTEPTETDDESQIETPIDESMRLPGDTEHENATRYPGYDDEEGSKIIDSITTTSTESHVDGDAITAYPDEGLVTDSQPDDGDSSQITEAPSDHIGPPPSSEDSSNDLQDEHESSRPRREETLDEPGEIEGDASKKPPHNLDVDDDAADLNFRPPSVTPGVSLN</sequence>
<reference evidence="2 3" key="1">
    <citation type="submission" date="2018-10" db="EMBL/GenBank/DDBJ databases">
        <authorList>
            <consortium name="Pathogen Informatics"/>
        </authorList>
    </citation>
    <scope>NUCLEOTIDE SEQUENCE [LARGE SCALE GENOMIC DNA]</scope>
</reference>
<protein>
    <submittedName>
        <fullName evidence="2 4">Uncharacterized protein</fullName>
    </submittedName>
</protein>
<reference evidence="4" key="2">
    <citation type="submission" date="2019-11" db="UniProtKB">
        <authorList>
            <consortium name="WormBaseParasite"/>
        </authorList>
    </citation>
    <scope>IDENTIFICATION</scope>
</reference>
<dbReference type="AlphaFoldDB" id="A0A0R3UD89"/>
<gene>
    <name evidence="2" type="ORF">MCOS_LOCUS4888</name>
</gene>
<dbReference type="Proteomes" id="UP000267029">
    <property type="component" value="Unassembled WGS sequence"/>
</dbReference>
<name>A0A0R3UD89_MESCO</name>
<evidence type="ECO:0000313" key="3">
    <source>
        <dbReference type="Proteomes" id="UP000267029"/>
    </source>
</evidence>
<feature type="region of interest" description="Disordered" evidence="1">
    <location>
        <begin position="1"/>
        <end position="164"/>
    </location>
</feature>
<feature type="compositionally biased region" description="Basic and acidic residues" evidence="1">
    <location>
        <begin position="109"/>
        <end position="121"/>
    </location>
</feature>
<feature type="compositionally biased region" description="Basic and acidic residues" evidence="1">
    <location>
        <begin position="132"/>
        <end position="142"/>
    </location>
</feature>
<accession>A0A0R3UD89</accession>
<evidence type="ECO:0000313" key="2">
    <source>
        <dbReference type="EMBL" id="VDD78885.1"/>
    </source>
</evidence>
<organism evidence="4">
    <name type="scientific">Mesocestoides corti</name>
    <name type="common">Flatworm</name>
    <dbReference type="NCBI Taxonomy" id="53468"/>
    <lineage>
        <taxon>Eukaryota</taxon>
        <taxon>Metazoa</taxon>
        <taxon>Spiralia</taxon>
        <taxon>Lophotrochozoa</taxon>
        <taxon>Platyhelminthes</taxon>
        <taxon>Cestoda</taxon>
        <taxon>Eucestoda</taxon>
        <taxon>Cyclophyllidea</taxon>
        <taxon>Mesocestoididae</taxon>
        <taxon>Mesocestoides</taxon>
    </lineage>
</organism>
<evidence type="ECO:0000313" key="4">
    <source>
        <dbReference type="WBParaSite" id="MCU_014082-RA"/>
    </source>
</evidence>